<dbReference type="Proteomes" id="UP000317650">
    <property type="component" value="Chromosome 7"/>
</dbReference>
<proteinExistence type="predicted"/>
<accession>A0A4S8JFP2</accession>
<evidence type="ECO:0000313" key="2">
    <source>
        <dbReference type="Proteomes" id="UP000317650"/>
    </source>
</evidence>
<protein>
    <recommendedName>
        <fullName evidence="3">Thioredoxin domain-containing protein</fullName>
    </recommendedName>
</protein>
<sequence>MPHPKPLFPSSGWSPCSHHLADKTRLGQKKAAVIDDGIFYGANVDKILNKEQWDEKISEAKKDGKMELSASWDIQATPTFFFLEDGQKLDKLVGSENTELEKKLIKFVNGSVNHERSPKSDLH</sequence>
<keyword evidence="2" id="KW-1185">Reference proteome</keyword>
<gene>
    <name evidence="1" type="ORF">C4D60_Mb07t05480</name>
</gene>
<evidence type="ECO:0008006" key="3">
    <source>
        <dbReference type="Google" id="ProtNLM"/>
    </source>
</evidence>
<evidence type="ECO:0000313" key="1">
    <source>
        <dbReference type="EMBL" id="THU59762.1"/>
    </source>
</evidence>
<dbReference type="STRING" id="52838.A0A4S8JFP2"/>
<dbReference type="AlphaFoldDB" id="A0A4S8JFP2"/>
<dbReference type="EMBL" id="PYDT01000005">
    <property type="protein sequence ID" value="THU59762.1"/>
    <property type="molecule type" value="Genomic_DNA"/>
</dbReference>
<dbReference type="CDD" id="cd02947">
    <property type="entry name" value="TRX_family"/>
    <property type="match status" value="1"/>
</dbReference>
<name>A0A4S8JFP2_MUSBA</name>
<reference evidence="1 2" key="1">
    <citation type="journal article" date="2019" name="Nat. Plants">
        <title>Genome sequencing of Musa balbisiana reveals subgenome evolution and function divergence in polyploid bananas.</title>
        <authorList>
            <person name="Yao X."/>
        </authorList>
    </citation>
    <scope>NUCLEOTIDE SEQUENCE [LARGE SCALE GENOMIC DNA]</scope>
    <source>
        <strain evidence="2">cv. DH-PKW</strain>
        <tissue evidence="1">Leaves</tissue>
    </source>
</reference>
<dbReference type="SUPFAM" id="SSF52833">
    <property type="entry name" value="Thioredoxin-like"/>
    <property type="match status" value="1"/>
</dbReference>
<dbReference type="InterPro" id="IPR036249">
    <property type="entry name" value="Thioredoxin-like_sf"/>
</dbReference>
<comment type="caution">
    <text evidence="1">The sequence shown here is derived from an EMBL/GenBank/DDBJ whole genome shotgun (WGS) entry which is preliminary data.</text>
</comment>
<organism evidence="1 2">
    <name type="scientific">Musa balbisiana</name>
    <name type="common">Banana</name>
    <dbReference type="NCBI Taxonomy" id="52838"/>
    <lineage>
        <taxon>Eukaryota</taxon>
        <taxon>Viridiplantae</taxon>
        <taxon>Streptophyta</taxon>
        <taxon>Embryophyta</taxon>
        <taxon>Tracheophyta</taxon>
        <taxon>Spermatophyta</taxon>
        <taxon>Magnoliopsida</taxon>
        <taxon>Liliopsida</taxon>
        <taxon>Zingiberales</taxon>
        <taxon>Musaceae</taxon>
        <taxon>Musa</taxon>
    </lineage>
</organism>
<dbReference type="Gene3D" id="3.40.30.10">
    <property type="entry name" value="Glutaredoxin"/>
    <property type="match status" value="1"/>
</dbReference>